<keyword evidence="1" id="KW-0547">Nucleotide-binding</keyword>
<keyword evidence="1" id="KW-0067">ATP-binding</keyword>
<name>A0AAP2ZBA3_9EURY</name>
<dbReference type="EMBL" id="JAOPJZ010000028">
    <property type="protein sequence ID" value="MCU4754066.1"/>
    <property type="molecule type" value="Genomic_DNA"/>
</dbReference>
<protein>
    <submittedName>
        <fullName evidence="3">ATP-grasp domain-containing protein</fullName>
    </submittedName>
</protein>
<accession>A0AAP2ZBA3</accession>
<dbReference type="AlphaFoldDB" id="A0AAP2ZBA3"/>
<dbReference type="RefSeq" id="WP_342810370.1">
    <property type="nucleotide sequence ID" value="NZ_JAOPJZ010000028.1"/>
</dbReference>
<reference evidence="3 4" key="1">
    <citation type="submission" date="2022-09" db="EMBL/GenBank/DDBJ databases">
        <title>Enrichment on poylsaccharides allowed isolation of novel metabolic and taxonomic groups of Haloarchaea.</title>
        <authorList>
            <person name="Sorokin D.Y."/>
            <person name="Elcheninov A.G."/>
            <person name="Khizhniak T.V."/>
            <person name="Kolganova T.V."/>
            <person name="Kublanov I.V."/>
        </authorList>
    </citation>
    <scope>NUCLEOTIDE SEQUENCE [LARGE SCALE GENOMIC DNA]</scope>
    <source>
        <strain evidence="3 4">AArc-curdl1</strain>
    </source>
</reference>
<dbReference type="PROSITE" id="PS50975">
    <property type="entry name" value="ATP_GRASP"/>
    <property type="match status" value="1"/>
</dbReference>
<sequence>MATPTVLLLDGGSFISLSIARELTEDLDATVIGVGTTRYSRLLRSRYCDVQAIAPPTDHPRYIAALERLVEQYRPDVMLPVGYDSTRRVEDSREVFADTVELPLPSRSSFLTAIDKRATQMRGERVGLEGPTEYSGVVEEYASEDVRPVSPPELSFPVFMKPRWEVSDSHATTAVVTHPDEFWDTYDRIAGDAPSGDVLVQEYIDGSGSTFGCGVFAWENDVELAFSHEELRSVPRRGGSGTHLRVLRNRRLEDKAADLLREIGWHGLALVEFKRRRDGSYVLMEINPKFWSSYCCASVHGYRFASTLVARTLDLEVSFPIGTPQHRGELAFPLRELHYYATHREHEHLFESLETIAHPDRTWSIDWSDYRAWLTPPASILDRLRGNVMEQDRMRAIQRPHVSAPTD</sequence>
<gene>
    <name evidence="3" type="ORF">OB919_19130</name>
</gene>
<organism evidence="3 4">
    <name type="scientific">Natronosalvus hydrolyticus</name>
    <dbReference type="NCBI Taxonomy" id="2979988"/>
    <lineage>
        <taxon>Archaea</taxon>
        <taxon>Methanobacteriati</taxon>
        <taxon>Methanobacteriota</taxon>
        <taxon>Stenosarchaea group</taxon>
        <taxon>Halobacteria</taxon>
        <taxon>Halobacteriales</taxon>
        <taxon>Natrialbaceae</taxon>
        <taxon>Natronosalvus</taxon>
    </lineage>
</organism>
<dbReference type="Proteomes" id="UP001321047">
    <property type="component" value="Unassembled WGS sequence"/>
</dbReference>
<dbReference type="Gene3D" id="3.40.50.20">
    <property type="match status" value="1"/>
</dbReference>
<dbReference type="Gene3D" id="3.30.470.20">
    <property type="entry name" value="ATP-grasp fold, B domain"/>
    <property type="match status" value="1"/>
</dbReference>
<evidence type="ECO:0000313" key="4">
    <source>
        <dbReference type="Proteomes" id="UP001321047"/>
    </source>
</evidence>
<dbReference type="GO" id="GO:0046872">
    <property type="term" value="F:metal ion binding"/>
    <property type="evidence" value="ECO:0007669"/>
    <property type="project" value="InterPro"/>
</dbReference>
<dbReference type="InterPro" id="IPR011761">
    <property type="entry name" value="ATP-grasp"/>
</dbReference>
<dbReference type="GO" id="GO:0005524">
    <property type="term" value="F:ATP binding"/>
    <property type="evidence" value="ECO:0007669"/>
    <property type="project" value="UniProtKB-UniRule"/>
</dbReference>
<evidence type="ECO:0000259" key="2">
    <source>
        <dbReference type="PROSITE" id="PS50975"/>
    </source>
</evidence>
<evidence type="ECO:0000256" key="1">
    <source>
        <dbReference type="PROSITE-ProRule" id="PRU00409"/>
    </source>
</evidence>
<keyword evidence="4" id="KW-1185">Reference proteome</keyword>
<comment type="caution">
    <text evidence="3">The sequence shown here is derived from an EMBL/GenBank/DDBJ whole genome shotgun (WGS) entry which is preliminary data.</text>
</comment>
<proteinExistence type="predicted"/>
<evidence type="ECO:0000313" key="3">
    <source>
        <dbReference type="EMBL" id="MCU4754066.1"/>
    </source>
</evidence>
<feature type="domain" description="ATP-grasp" evidence="2">
    <location>
        <begin position="120"/>
        <end position="313"/>
    </location>
</feature>
<dbReference type="SUPFAM" id="SSF56059">
    <property type="entry name" value="Glutathione synthetase ATP-binding domain-like"/>
    <property type="match status" value="1"/>
</dbReference>